<accession>A0A380GZ53</accession>
<keyword evidence="3" id="KW-1185">Reference proteome</keyword>
<dbReference type="EMBL" id="UHDZ01000001">
    <property type="protein sequence ID" value="SUM69029.1"/>
    <property type="molecule type" value="Genomic_DNA"/>
</dbReference>
<organism evidence="2 3">
    <name type="scientific">Staphylococcus saccharolyticus</name>
    <dbReference type="NCBI Taxonomy" id="33028"/>
    <lineage>
        <taxon>Bacteria</taxon>
        <taxon>Bacillati</taxon>
        <taxon>Bacillota</taxon>
        <taxon>Bacilli</taxon>
        <taxon>Bacillales</taxon>
        <taxon>Staphylococcaceae</taxon>
        <taxon>Staphylococcus</taxon>
    </lineage>
</organism>
<feature type="transmembrane region" description="Helical" evidence="1">
    <location>
        <begin position="183"/>
        <end position="204"/>
    </location>
</feature>
<name>A0A380GZ53_9STAP</name>
<evidence type="ECO:0000313" key="3">
    <source>
        <dbReference type="Proteomes" id="UP000255425"/>
    </source>
</evidence>
<dbReference type="AlphaFoldDB" id="A0A380GZ53"/>
<keyword evidence="1" id="KW-0812">Transmembrane</keyword>
<protein>
    <submittedName>
        <fullName evidence="2">Membrane protein</fullName>
    </submittedName>
</protein>
<dbReference type="RefSeq" id="WP_115312770.1">
    <property type="nucleotide sequence ID" value="NZ_CP066042.1"/>
</dbReference>
<evidence type="ECO:0000313" key="2">
    <source>
        <dbReference type="EMBL" id="SUM69029.1"/>
    </source>
</evidence>
<keyword evidence="1" id="KW-1133">Transmembrane helix</keyword>
<proteinExistence type="predicted"/>
<feature type="transmembrane region" description="Helical" evidence="1">
    <location>
        <begin position="134"/>
        <end position="154"/>
    </location>
</feature>
<feature type="transmembrane region" description="Helical" evidence="1">
    <location>
        <begin position="103"/>
        <end position="127"/>
    </location>
</feature>
<dbReference type="GeneID" id="63934871"/>
<dbReference type="Proteomes" id="UP000255425">
    <property type="component" value="Unassembled WGS sequence"/>
</dbReference>
<keyword evidence="1" id="KW-0472">Membrane</keyword>
<reference evidence="2 3" key="1">
    <citation type="submission" date="2018-06" db="EMBL/GenBank/DDBJ databases">
        <authorList>
            <consortium name="Pathogen Informatics"/>
            <person name="Doyle S."/>
        </authorList>
    </citation>
    <scope>NUCLEOTIDE SEQUENCE [LARGE SCALE GENOMIC DNA]</scope>
    <source>
        <strain evidence="2 3">NCTC11807</strain>
    </source>
</reference>
<feature type="transmembrane region" description="Helical" evidence="1">
    <location>
        <begin position="32"/>
        <end position="54"/>
    </location>
</feature>
<evidence type="ECO:0000256" key="1">
    <source>
        <dbReference type="SAM" id="Phobius"/>
    </source>
</evidence>
<sequence>MSETKQNLNDFDSQFYHQEMHRGKRYGKKKRSWVSTIIQAIVFILTAITGYSMLKQPIFNISFADDPINFHQLRNFQDTVTKIGDLNLNLGNIDDLQHSVDHLIVIFNVLFVLCLVSMFVTVITVILNRTVLKVLNILILASMLFITLYFSYIIHTIAQKISESLKQYYLTVSPNQVITEADAIHNALILLACSIALIIISLFFRNRLARIR</sequence>
<gene>
    <name evidence="2" type="ORF">NCTC11807_00711</name>
</gene>